<dbReference type="Proteomes" id="UP001501358">
    <property type="component" value="Unassembled WGS sequence"/>
</dbReference>
<gene>
    <name evidence="8" type="ORF">GCM10010406_37530</name>
</gene>
<dbReference type="InterPro" id="IPR010343">
    <property type="entry name" value="ArAE_1"/>
</dbReference>
<reference evidence="8 9" key="1">
    <citation type="journal article" date="2019" name="Int. J. Syst. Evol. Microbiol.">
        <title>The Global Catalogue of Microorganisms (GCM) 10K type strain sequencing project: providing services to taxonomists for standard genome sequencing and annotation.</title>
        <authorList>
            <consortium name="The Broad Institute Genomics Platform"/>
            <consortium name="The Broad Institute Genome Sequencing Center for Infectious Disease"/>
            <person name="Wu L."/>
            <person name="Ma J."/>
        </authorList>
    </citation>
    <scope>NUCLEOTIDE SEQUENCE [LARGE SCALE GENOMIC DNA]</scope>
    <source>
        <strain evidence="8 9">JCM 6307</strain>
    </source>
</reference>
<dbReference type="Pfam" id="PF06081">
    <property type="entry name" value="ArAE_1"/>
    <property type="match status" value="1"/>
</dbReference>
<feature type="region of interest" description="Disordered" evidence="6">
    <location>
        <begin position="319"/>
        <end position="349"/>
    </location>
</feature>
<proteinExistence type="predicted"/>
<accession>A0ABN3M836</accession>
<keyword evidence="4 7" id="KW-1133">Transmembrane helix</keyword>
<feature type="transmembrane region" description="Helical" evidence="7">
    <location>
        <begin position="152"/>
        <end position="175"/>
    </location>
</feature>
<keyword evidence="9" id="KW-1185">Reference proteome</keyword>
<evidence type="ECO:0000256" key="2">
    <source>
        <dbReference type="ARBA" id="ARBA00022475"/>
    </source>
</evidence>
<evidence type="ECO:0000256" key="4">
    <source>
        <dbReference type="ARBA" id="ARBA00022989"/>
    </source>
</evidence>
<evidence type="ECO:0008006" key="10">
    <source>
        <dbReference type="Google" id="ProtNLM"/>
    </source>
</evidence>
<feature type="transmembrane region" description="Helical" evidence="7">
    <location>
        <begin position="63"/>
        <end position="82"/>
    </location>
</feature>
<keyword evidence="2" id="KW-1003">Cell membrane</keyword>
<feature type="transmembrane region" description="Helical" evidence="7">
    <location>
        <begin position="89"/>
        <end position="122"/>
    </location>
</feature>
<comment type="caution">
    <text evidence="8">The sequence shown here is derived from an EMBL/GenBank/DDBJ whole genome shotgun (WGS) entry which is preliminary data.</text>
</comment>
<evidence type="ECO:0000256" key="7">
    <source>
        <dbReference type="SAM" id="Phobius"/>
    </source>
</evidence>
<evidence type="ECO:0000313" key="8">
    <source>
        <dbReference type="EMBL" id="GAA2497523.1"/>
    </source>
</evidence>
<dbReference type="RefSeq" id="WP_344384351.1">
    <property type="nucleotide sequence ID" value="NZ_BAAATA010000023.1"/>
</dbReference>
<evidence type="ECO:0000256" key="3">
    <source>
        <dbReference type="ARBA" id="ARBA00022692"/>
    </source>
</evidence>
<keyword evidence="5 7" id="KW-0472">Membrane</keyword>
<evidence type="ECO:0000256" key="6">
    <source>
        <dbReference type="SAM" id="MobiDB-lite"/>
    </source>
</evidence>
<comment type="subcellular location">
    <subcellularLocation>
        <location evidence="1">Cell membrane</location>
        <topology evidence="1">Multi-pass membrane protein</topology>
    </subcellularLocation>
</comment>
<protein>
    <recommendedName>
        <fullName evidence="10">Integral membrane protein</fullName>
    </recommendedName>
</protein>
<dbReference type="EMBL" id="BAAATA010000023">
    <property type="protein sequence ID" value="GAA2497523.1"/>
    <property type="molecule type" value="Genomic_DNA"/>
</dbReference>
<feature type="compositionally biased region" description="Low complexity" evidence="6">
    <location>
        <begin position="332"/>
        <end position="344"/>
    </location>
</feature>
<keyword evidence="3 7" id="KW-0812">Transmembrane</keyword>
<evidence type="ECO:0000256" key="5">
    <source>
        <dbReference type="ARBA" id="ARBA00023136"/>
    </source>
</evidence>
<sequence>MTGPVDAGRAVRRRAGQVRRHLGRAVRRPGDERDDVLLQAKAVLAVVAAWSLASWLLPPGVTTFAPFTALLALQGTVYRSLWQSLRYMGAVAVGVVLAAGFGTTAGVHAWSLAVLMVFALAAARLQPLGAQRTQVPVTAVFAFAAGGGQLDYSLHLVAAVVIGVGCGLAVTVFWAPPTRYRSAAEAVDRLSSEVCGLLSDISRTLRETSPGEREAREWADRAARIGTTARRARETVESGEESARLNPRRVLSGGRRSLEDHHAVINTLERVGAQARSVARGLSYAAGSDHYDALARDFLTGYADLLADTAAAARRFGRQDRDGTAPGGAAPGGAVPDGAVPGGAELDGTELDGLRESVEGGRRRYRDLAARNRRENLDAPGEWPLYGALLTDAHRILDELDRPDLVPARS</sequence>
<evidence type="ECO:0000256" key="1">
    <source>
        <dbReference type="ARBA" id="ARBA00004651"/>
    </source>
</evidence>
<name>A0ABN3M836_9ACTN</name>
<organism evidence="8 9">
    <name type="scientific">Streptomyces thermolineatus</name>
    <dbReference type="NCBI Taxonomy" id="44033"/>
    <lineage>
        <taxon>Bacteria</taxon>
        <taxon>Bacillati</taxon>
        <taxon>Actinomycetota</taxon>
        <taxon>Actinomycetes</taxon>
        <taxon>Kitasatosporales</taxon>
        <taxon>Streptomycetaceae</taxon>
        <taxon>Streptomyces</taxon>
    </lineage>
</organism>
<evidence type="ECO:0000313" key="9">
    <source>
        <dbReference type="Proteomes" id="UP001501358"/>
    </source>
</evidence>